<evidence type="ECO:0000313" key="2">
    <source>
        <dbReference type="EMBL" id="KAJ8966271.1"/>
    </source>
</evidence>
<feature type="domain" description="YqaJ viral recombinase" evidence="1">
    <location>
        <begin position="22"/>
        <end position="91"/>
    </location>
</feature>
<evidence type="ECO:0000259" key="1">
    <source>
        <dbReference type="Pfam" id="PF09588"/>
    </source>
</evidence>
<dbReference type="InterPro" id="IPR011604">
    <property type="entry name" value="PDDEXK-like_dom_sf"/>
</dbReference>
<accession>A0AAV8ZN67</accession>
<keyword evidence="3" id="KW-1185">Reference proteome</keyword>
<dbReference type="Gene3D" id="3.90.320.10">
    <property type="match status" value="1"/>
</dbReference>
<dbReference type="Pfam" id="PF09588">
    <property type="entry name" value="YqaJ"/>
    <property type="match status" value="1"/>
</dbReference>
<gene>
    <name evidence="2" type="ORF">NQ314_003639</name>
</gene>
<dbReference type="GO" id="GO:0006281">
    <property type="term" value="P:DNA repair"/>
    <property type="evidence" value="ECO:0007669"/>
    <property type="project" value="UniProtKB-ARBA"/>
</dbReference>
<dbReference type="InterPro" id="IPR011335">
    <property type="entry name" value="Restrct_endonuc-II-like"/>
</dbReference>
<dbReference type="PANTHER" id="PTHR39953:SF1">
    <property type="entry name" value="RE54151P"/>
    <property type="match status" value="1"/>
</dbReference>
<evidence type="ECO:0000313" key="3">
    <source>
        <dbReference type="Proteomes" id="UP001162156"/>
    </source>
</evidence>
<organism evidence="2 3">
    <name type="scientific">Rhamnusium bicolor</name>
    <dbReference type="NCBI Taxonomy" id="1586634"/>
    <lineage>
        <taxon>Eukaryota</taxon>
        <taxon>Metazoa</taxon>
        <taxon>Ecdysozoa</taxon>
        <taxon>Arthropoda</taxon>
        <taxon>Hexapoda</taxon>
        <taxon>Insecta</taxon>
        <taxon>Pterygota</taxon>
        <taxon>Neoptera</taxon>
        <taxon>Endopterygota</taxon>
        <taxon>Coleoptera</taxon>
        <taxon>Polyphaga</taxon>
        <taxon>Cucujiformia</taxon>
        <taxon>Chrysomeloidea</taxon>
        <taxon>Cerambycidae</taxon>
        <taxon>Lepturinae</taxon>
        <taxon>Rhagiini</taxon>
        <taxon>Rhamnusium</taxon>
    </lineage>
</organism>
<sequence length="101" mass="11285">MTNSATRCSTEGVLVESIFGATSMTETSAMRRGLMLEEKVLKIVGKKYNTMFKKSGLILCKEYPVLGASPDGISEKYVVEIKCPVKKDIKKLYKAKWENKS</sequence>
<dbReference type="SUPFAM" id="SSF52980">
    <property type="entry name" value="Restriction endonuclease-like"/>
    <property type="match status" value="1"/>
</dbReference>
<proteinExistence type="predicted"/>
<comment type="caution">
    <text evidence="2">The sequence shown here is derived from an EMBL/GenBank/DDBJ whole genome shotgun (WGS) entry which is preliminary data.</text>
</comment>
<dbReference type="PANTHER" id="PTHR39953">
    <property type="entry name" value="RE54151P"/>
    <property type="match status" value="1"/>
</dbReference>
<dbReference type="InterPro" id="IPR019080">
    <property type="entry name" value="YqaJ_viral_recombinase"/>
</dbReference>
<reference evidence="2" key="1">
    <citation type="journal article" date="2023" name="Insect Mol. Biol.">
        <title>Genome sequencing provides insights into the evolution of gene families encoding plant cell wall-degrading enzymes in longhorned beetles.</title>
        <authorList>
            <person name="Shin N.R."/>
            <person name="Okamura Y."/>
            <person name="Kirsch R."/>
            <person name="Pauchet Y."/>
        </authorList>
    </citation>
    <scope>NUCLEOTIDE SEQUENCE</scope>
    <source>
        <strain evidence="2">RBIC_L_NR</strain>
    </source>
</reference>
<dbReference type="EMBL" id="JANEYF010001035">
    <property type="protein sequence ID" value="KAJ8966271.1"/>
    <property type="molecule type" value="Genomic_DNA"/>
</dbReference>
<dbReference type="Proteomes" id="UP001162156">
    <property type="component" value="Unassembled WGS sequence"/>
</dbReference>
<dbReference type="AlphaFoldDB" id="A0AAV8ZN67"/>
<protein>
    <recommendedName>
        <fullName evidence="1">YqaJ viral recombinase domain-containing protein</fullName>
    </recommendedName>
</protein>
<name>A0AAV8ZN67_9CUCU</name>